<evidence type="ECO:0000313" key="3">
    <source>
        <dbReference type="RefSeq" id="XP_017020391.2"/>
    </source>
</evidence>
<protein>
    <submittedName>
        <fullName evidence="3">Uncharacterized protein</fullName>
    </submittedName>
</protein>
<gene>
    <name evidence="3" type="primary">LOC108073338</name>
</gene>
<name>A0A6P4IC29_DROKI</name>
<dbReference type="GeneID" id="108073338"/>
<sequence>MLQFGLYFASVKMSIMPAIVQLGLLLCVLGVVSARQDVGRRSCQEIGERCQTHAECCSHKCMTYLSTCAKKIDDRIPIPHTPGFNGIFDTGIKAPVDHVQVVGLSDLPNPSKEVYNIVSQAAPQCQNVGGPCNTSTDCCNLRCHFYMHRCVT</sequence>
<evidence type="ECO:0000256" key="1">
    <source>
        <dbReference type="SAM" id="SignalP"/>
    </source>
</evidence>
<evidence type="ECO:0000313" key="2">
    <source>
        <dbReference type="Proteomes" id="UP001652661"/>
    </source>
</evidence>
<feature type="chain" id="PRO_5046135751" evidence="1">
    <location>
        <begin position="35"/>
        <end position="152"/>
    </location>
</feature>
<accession>A0A6P4IC29</accession>
<proteinExistence type="predicted"/>
<organism evidence="2 3">
    <name type="scientific">Drosophila kikkawai</name>
    <name type="common">Fruit fly</name>
    <dbReference type="NCBI Taxonomy" id="30033"/>
    <lineage>
        <taxon>Eukaryota</taxon>
        <taxon>Metazoa</taxon>
        <taxon>Ecdysozoa</taxon>
        <taxon>Arthropoda</taxon>
        <taxon>Hexapoda</taxon>
        <taxon>Insecta</taxon>
        <taxon>Pterygota</taxon>
        <taxon>Neoptera</taxon>
        <taxon>Endopterygota</taxon>
        <taxon>Diptera</taxon>
        <taxon>Brachycera</taxon>
        <taxon>Muscomorpha</taxon>
        <taxon>Ephydroidea</taxon>
        <taxon>Drosophilidae</taxon>
        <taxon>Drosophila</taxon>
        <taxon>Sophophora</taxon>
    </lineage>
</organism>
<dbReference type="RefSeq" id="XP_017020391.2">
    <property type="nucleotide sequence ID" value="XM_017164902.3"/>
</dbReference>
<keyword evidence="2" id="KW-1185">Reference proteome</keyword>
<dbReference type="Proteomes" id="UP001652661">
    <property type="component" value="Chromosome 3R"/>
</dbReference>
<reference evidence="3" key="1">
    <citation type="submission" date="2025-08" db="UniProtKB">
        <authorList>
            <consortium name="RefSeq"/>
        </authorList>
    </citation>
    <scope>IDENTIFICATION</scope>
    <source>
        <strain evidence="3">14028-0561.14</strain>
        <tissue evidence="3">Whole fly</tissue>
    </source>
</reference>
<feature type="signal peptide" evidence="1">
    <location>
        <begin position="1"/>
        <end position="34"/>
    </location>
</feature>
<dbReference type="AlphaFoldDB" id="A0A6P4IC29"/>
<dbReference type="OrthoDB" id="7211176at2759"/>
<keyword evidence="1" id="KW-0732">Signal</keyword>